<feature type="chain" id="PRO_5004767678" description="ATP synthase subunit b" evidence="16">
    <location>
        <begin position="26"/>
        <end position="177"/>
    </location>
</feature>
<dbReference type="GO" id="GO:0046933">
    <property type="term" value="F:proton-transporting ATP synthase activity, rotational mechanism"/>
    <property type="evidence" value="ECO:0007669"/>
    <property type="project" value="UniProtKB-UniRule"/>
</dbReference>
<evidence type="ECO:0000256" key="6">
    <source>
        <dbReference type="ARBA" id="ARBA00022989"/>
    </source>
</evidence>
<dbReference type="CDD" id="cd06503">
    <property type="entry name" value="ATP-synt_Fo_b"/>
    <property type="match status" value="1"/>
</dbReference>
<comment type="similarity">
    <text evidence="1 13 14">Belongs to the ATPase B chain family.</text>
</comment>
<keyword evidence="15" id="KW-0175">Coiled coil</keyword>
<keyword evidence="8 13" id="KW-0472">Membrane</keyword>
<evidence type="ECO:0000256" key="3">
    <source>
        <dbReference type="ARBA" id="ARBA00022547"/>
    </source>
</evidence>
<gene>
    <name evidence="13" type="primary">atpF</name>
    <name evidence="17" type="ORF">HMPREF2086_00626</name>
</gene>
<evidence type="ECO:0000256" key="5">
    <source>
        <dbReference type="ARBA" id="ARBA00022781"/>
    </source>
</evidence>
<protein>
    <recommendedName>
        <fullName evidence="13">ATP synthase subunit b</fullName>
    </recommendedName>
    <alternativeName>
        <fullName evidence="13">ATP synthase F(0) sector subunit b</fullName>
    </alternativeName>
    <alternativeName>
        <fullName evidence="13">ATPase subunit I</fullName>
    </alternativeName>
    <alternativeName>
        <fullName evidence="13">F-type ATPase subunit b</fullName>
        <shortName evidence="13">F-ATPase subunit b</shortName>
    </alternativeName>
</protein>
<dbReference type="PANTHER" id="PTHR33445">
    <property type="entry name" value="ATP SYNTHASE SUBUNIT B', CHLOROPLASTIC"/>
    <property type="match status" value="1"/>
</dbReference>
<evidence type="ECO:0000256" key="1">
    <source>
        <dbReference type="ARBA" id="ARBA00005513"/>
    </source>
</evidence>
<dbReference type="Proteomes" id="UP000018731">
    <property type="component" value="Unassembled WGS sequence"/>
</dbReference>
<dbReference type="EMBL" id="AZJI01000004">
    <property type="protein sequence ID" value="ETD23880.1"/>
    <property type="molecule type" value="Genomic_DNA"/>
</dbReference>
<dbReference type="AlphaFoldDB" id="V8CA35"/>
<dbReference type="HOGENOM" id="CLU_129781_0_0_7"/>
<dbReference type="GO" id="GO:0045259">
    <property type="term" value="C:proton-transporting ATP synthase complex"/>
    <property type="evidence" value="ECO:0007669"/>
    <property type="project" value="UniProtKB-KW"/>
</dbReference>
<keyword evidence="3 13" id="KW-0138">CF(0)</keyword>
<keyword evidence="5 13" id="KW-0375">Hydrogen ion transport</keyword>
<proteinExistence type="inferred from homology"/>
<comment type="function">
    <text evidence="11">Component of the F(0) channel, it forms part of the peripheral stalk, linking F(1) to F(0). The b'-subunit is a diverged and duplicated form of b found in plants and photosynthetic bacteria.</text>
</comment>
<comment type="subunit">
    <text evidence="13">F-type ATPases have 2 components, F(1) - the catalytic core - and F(0) - the membrane proton channel. F(1) has five subunits: alpha(3), beta(3), gamma(1), delta(1), epsilon(1). F(0) has three main subunits: a(1), b(2) and c(10-14). The alpha and beta chains form an alternating ring which encloses part of the gamma chain. F(1) is attached to F(0) by a central stalk formed by the gamma and epsilon chains, while a peripheral stalk is formed by the delta and b chains.</text>
</comment>
<evidence type="ECO:0000256" key="15">
    <source>
        <dbReference type="SAM" id="Coils"/>
    </source>
</evidence>
<feature type="transmembrane region" description="Helical" evidence="13">
    <location>
        <begin position="38"/>
        <end position="56"/>
    </location>
</feature>
<keyword evidence="13" id="KW-1003">Cell membrane</keyword>
<evidence type="ECO:0000256" key="2">
    <source>
        <dbReference type="ARBA" id="ARBA00022448"/>
    </source>
</evidence>
<organism evidence="17 18">
    <name type="scientific">Helicobacter macacae MIT 99-5501</name>
    <dbReference type="NCBI Taxonomy" id="1357400"/>
    <lineage>
        <taxon>Bacteria</taxon>
        <taxon>Pseudomonadati</taxon>
        <taxon>Campylobacterota</taxon>
        <taxon>Epsilonproteobacteria</taxon>
        <taxon>Campylobacterales</taxon>
        <taxon>Helicobacteraceae</taxon>
        <taxon>Helicobacter</taxon>
    </lineage>
</organism>
<keyword evidence="18" id="KW-1185">Reference proteome</keyword>
<dbReference type="RefSeq" id="WP_023927351.1">
    <property type="nucleotide sequence ID" value="NZ_KI669454.1"/>
</dbReference>
<keyword evidence="9 13" id="KW-0066">ATP synthesis</keyword>
<keyword evidence="7 13" id="KW-0406">Ion transport</keyword>
<dbReference type="eggNOG" id="COG0711">
    <property type="taxonomic scope" value="Bacteria"/>
</dbReference>
<keyword evidence="4 13" id="KW-0812">Transmembrane</keyword>
<dbReference type="Pfam" id="PF00430">
    <property type="entry name" value="ATP-synt_B"/>
    <property type="match status" value="1"/>
</dbReference>
<dbReference type="STRING" id="1357400.HMPREF2086_00626"/>
<keyword evidence="6 13" id="KW-1133">Transmembrane helix</keyword>
<evidence type="ECO:0000256" key="4">
    <source>
        <dbReference type="ARBA" id="ARBA00022692"/>
    </source>
</evidence>
<dbReference type="InterPro" id="IPR002146">
    <property type="entry name" value="ATP_synth_b/b'su_bac/chlpt"/>
</dbReference>
<feature type="signal peptide" evidence="16">
    <location>
        <begin position="1"/>
        <end position="25"/>
    </location>
</feature>
<evidence type="ECO:0000256" key="7">
    <source>
        <dbReference type="ARBA" id="ARBA00023065"/>
    </source>
</evidence>
<evidence type="ECO:0000313" key="17">
    <source>
        <dbReference type="EMBL" id="ETD23880.1"/>
    </source>
</evidence>
<evidence type="ECO:0000256" key="10">
    <source>
        <dbReference type="ARBA" id="ARBA00025198"/>
    </source>
</evidence>
<keyword evidence="16" id="KW-0732">Signal</keyword>
<evidence type="ECO:0000256" key="9">
    <source>
        <dbReference type="ARBA" id="ARBA00023310"/>
    </source>
</evidence>
<evidence type="ECO:0000256" key="8">
    <source>
        <dbReference type="ARBA" id="ARBA00023136"/>
    </source>
</evidence>
<sequence>MNAMKWIAKIAFLFGALHSTSCASGAVDISQTDFTVRIINFAIFVAIVWYFVVPYLKDILNNRKASIAKRFEEVQEKMKSAKKSKEQAKKQLEEAKKRVEEIIAFAKQESGNIAKRYDELYKSDAENLIKGSQTIMEFEERKMREEIVQAVLKELFNGKAGDISSDEYVRILQSKVA</sequence>
<evidence type="ECO:0000256" key="12">
    <source>
        <dbReference type="ARBA" id="ARBA00037847"/>
    </source>
</evidence>
<comment type="subcellular location">
    <subcellularLocation>
        <location evidence="13">Cell membrane</location>
        <topology evidence="13">Single-pass membrane protein</topology>
    </subcellularLocation>
    <subcellularLocation>
        <location evidence="12">Endomembrane system</location>
        <topology evidence="12">Single-pass membrane protein</topology>
    </subcellularLocation>
</comment>
<keyword evidence="2 13" id="KW-0813">Transport</keyword>
<dbReference type="InterPro" id="IPR050059">
    <property type="entry name" value="ATP_synthase_B_chain"/>
</dbReference>
<dbReference type="HAMAP" id="MF_01398">
    <property type="entry name" value="ATP_synth_b_bprime"/>
    <property type="match status" value="1"/>
</dbReference>
<name>V8CA35_9HELI</name>
<dbReference type="PATRIC" id="fig|1357400.3.peg.859"/>
<reference evidence="17 18" key="1">
    <citation type="journal article" date="2014" name="Genome Announc.">
        <title>Draft genome sequences of six enterohepatic helicobacter species isolated from humans and one from rhesus macaques.</title>
        <authorList>
            <person name="Shen Z."/>
            <person name="Sheh A."/>
            <person name="Young S.K."/>
            <person name="Abouelliel A."/>
            <person name="Ward D.V."/>
            <person name="Earl A.M."/>
            <person name="Fox J.G."/>
        </authorList>
    </citation>
    <scope>NUCLEOTIDE SEQUENCE [LARGE SCALE GENOMIC DNA]</scope>
    <source>
        <strain evidence="17 18">MIT 99-5501</strain>
    </source>
</reference>
<feature type="coiled-coil region" evidence="15">
    <location>
        <begin position="57"/>
        <end position="109"/>
    </location>
</feature>
<comment type="caution">
    <text evidence="17">The sequence shown here is derived from an EMBL/GenBank/DDBJ whole genome shotgun (WGS) entry which is preliminary data.</text>
</comment>
<evidence type="ECO:0000256" key="11">
    <source>
        <dbReference type="ARBA" id="ARBA00025614"/>
    </source>
</evidence>
<dbReference type="GO" id="GO:0005886">
    <property type="term" value="C:plasma membrane"/>
    <property type="evidence" value="ECO:0007669"/>
    <property type="project" value="UniProtKB-SubCell"/>
</dbReference>
<dbReference type="GO" id="GO:0046961">
    <property type="term" value="F:proton-transporting ATPase activity, rotational mechanism"/>
    <property type="evidence" value="ECO:0007669"/>
    <property type="project" value="TreeGrafter"/>
</dbReference>
<evidence type="ECO:0000256" key="13">
    <source>
        <dbReference type="HAMAP-Rule" id="MF_01398"/>
    </source>
</evidence>
<comment type="function">
    <text evidence="10 13">F(1)F(0) ATP synthase produces ATP from ADP in the presence of a proton or sodium gradient. F-type ATPases consist of two structural domains, F(1) containing the extramembraneous catalytic core and F(0) containing the membrane proton channel, linked together by a central stalk and a peripheral stalk. During catalysis, ATP synthesis in the catalytic domain of F(1) is coupled via a rotary mechanism of the central stalk subunits to proton translocation.</text>
</comment>
<dbReference type="GO" id="GO:0012505">
    <property type="term" value="C:endomembrane system"/>
    <property type="evidence" value="ECO:0007669"/>
    <property type="project" value="UniProtKB-SubCell"/>
</dbReference>
<dbReference type="PANTHER" id="PTHR33445:SF2">
    <property type="entry name" value="ATP SYNTHASE SUBUNIT B', CHLOROPLASTIC"/>
    <property type="match status" value="1"/>
</dbReference>
<evidence type="ECO:0000256" key="16">
    <source>
        <dbReference type="SAM" id="SignalP"/>
    </source>
</evidence>
<evidence type="ECO:0000313" key="18">
    <source>
        <dbReference type="Proteomes" id="UP000018731"/>
    </source>
</evidence>
<evidence type="ECO:0000256" key="14">
    <source>
        <dbReference type="RuleBase" id="RU003848"/>
    </source>
</evidence>
<accession>V8CA35</accession>